<proteinExistence type="predicted"/>
<protein>
    <submittedName>
        <fullName evidence="1">Uncharacterized protein</fullName>
    </submittedName>
</protein>
<evidence type="ECO:0000313" key="2">
    <source>
        <dbReference type="Proteomes" id="UP000708208"/>
    </source>
</evidence>
<evidence type="ECO:0000313" key="1">
    <source>
        <dbReference type="EMBL" id="CAG7716057.1"/>
    </source>
</evidence>
<organism evidence="1 2">
    <name type="scientific">Allacma fusca</name>
    <dbReference type="NCBI Taxonomy" id="39272"/>
    <lineage>
        <taxon>Eukaryota</taxon>
        <taxon>Metazoa</taxon>
        <taxon>Ecdysozoa</taxon>
        <taxon>Arthropoda</taxon>
        <taxon>Hexapoda</taxon>
        <taxon>Collembola</taxon>
        <taxon>Symphypleona</taxon>
        <taxon>Sminthuridae</taxon>
        <taxon>Allacma</taxon>
    </lineage>
</organism>
<name>A0A8J2NRT7_9HEXA</name>
<accession>A0A8J2NRT7</accession>
<keyword evidence="2" id="KW-1185">Reference proteome</keyword>
<feature type="non-terminal residue" evidence="1">
    <location>
        <position position="1"/>
    </location>
</feature>
<dbReference type="Proteomes" id="UP000708208">
    <property type="component" value="Unassembled WGS sequence"/>
</dbReference>
<dbReference type="EMBL" id="CAJVCH010035614">
    <property type="protein sequence ID" value="CAG7716057.1"/>
    <property type="molecule type" value="Genomic_DNA"/>
</dbReference>
<dbReference type="AlphaFoldDB" id="A0A8J2NRT7"/>
<comment type="caution">
    <text evidence="1">The sequence shown here is derived from an EMBL/GenBank/DDBJ whole genome shotgun (WGS) entry which is preliminary data.</text>
</comment>
<gene>
    <name evidence="1" type="ORF">AFUS01_LOCUS5587</name>
</gene>
<sequence>SQYSLYLKCNYFSIPFEVTKGEDEFPECHNHS</sequence>
<reference evidence="1" key="1">
    <citation type="submission" date="2021-06" db="EMBL/GenBank/DDBJ databases">
        <authorList>
            <person name="Hodson N. C."/>
            <person name="Mongue J. A."/>
            <person name="Jaron S. K."/>
        </authorList>
    </citation>
    <scope>NUCLEOTIDE SEQUENCE</scope>
</reference>